<reference evidence="1 2" key="1">
    <citation type="submission" date="2022-12" db="EMBL/GenBank/DDBJ databases">
        <title>Sphingomonas abieness sp. nov., an endophytic bacterium isolated from Abies koreana.</title>
        <authorList>
            <person name="Jiang L."/>
            <person name="Lee J."/>
        </authorList>
    </citation>
    <scope>NUCLEOTIDE SEQUENCE [LARGE SCALE GENOMIC DNA]</scope>
    <source>
        <strain evidence="2">PAMB 00755</strain>
    </source>
</reference>
<dbReference type="Proteomes" id="UP001210865">
    <property type="component" value="Chromosome"/>
</dbReference>
<dbReference type="InterPro" id="IPR029032">
    <property type="entry name" value="AhpD-like"/>
</dbReference>
<gene>
    <name evidence="1" type="ORF">PBT88_16765</name>
</gene>
<evidence type="ECO:0000313" key="1">
    <source>
        <dbReference type="EMBL" id="WBO21802.1"/>
    </source>
</evidence>
<dbReference type="PANTHER" id="PTHR34846:SF11">
    <property type="entry name" value="4-CARBOXYMUCONOLACTONE DECARBOXYLASE FAMILY PROTEIN (AFU_ORTHOLOGUE AFUA_6G11590)"/>
    <property type="match status" value="1"/>
</dbReference>
<protein>
    <submittedName>
        <fullName evidence="1">Carboxymuconolactone decarboxylase family protein</fullName>
    </submittedName>
</protein>
<dbReference type="RefSeq" id="WP_270076450.1">
    <property type="nucleotide sequence ID" value="NZ_CP115174.1"/>
</dbReference>
<evidence type="ECO:0000313" key="2">
    <source>
        <dbReference type="Proteomes" id="UP001210865"/>
    </source>
</evidence>
<name>A0ABY7NMI8_9SPHN</name>
<organism evidence="1 2">
    <name type="scientific">Sphingomonas abietis</name>
    <dbReference type="NCBI Taxonomy" id="3012344"/>
    <lineage>
        <taxon>Bacteria</taxon>
        <taxon>Pseudomonadati</taxon>
        <taxon>Pseudomonadota</taxon>
        <taxon>Alphaproteobacteria</taxon>
        <taxon>Sphingomonadales</taxon>
        <taxon>Sphingomonadaceae</taxon>
        <taxon>Sphingomonas</taxon>
    </lineage>
</organism>
<sequence length="191" mass="20371">MRLPPITPADLSADQVPLFEAMRAGVAAKYNAFVTARADGAMLGPWNAWLHDPELGQAFWTVTQAMTKARRIPDGPRQIAILVTGAHFAAAYETYAHGAVAASMHGMSERRLAALAAGERPDDLDDDEAVAHDVAKALLRGGVLPDPLYALAISRFGQAGTNELIYLVGHYCFVSMTLNGFGIPVPNEADA</sequence>
<proteinExistence type="predicted"/>
<dbReference type="PANTHER" id="PTHR34846">
    <property type="entry name" value="4-CARBOXYMUCONOLACTONE DECARBOXYLASE FAMILY PROTEIN (AFU_ORTHOLOGUE AFUA_6G11590)"/>
    <property type="match status" value="1"/>
</dbReference>
<accession>A0ABY7NMI8</accession>
<dbReference type="Gene3D" id="1.20.1290.10">
    <property type="entry name" value="AhpD-like"/>
    <property type="match status" value="1"/>
</dbReference>
<dbReference type="SUPFAM" id="SSF69118">
    <property type="entry name" value="AhpD-like"/>
    <property type="match status" value="1"/>
</dbReference>
<dbReference type="EMBL" id="CP115174">
    <property type="protein sequence ID" value="WBO21802.1"/>
    <property type="molecule type" value="Genomic_DNA"/>
</dbReference>
<keyword evidence="2" id="KW-1185">Reference proteome</keyword>